<sequence length="140" mass="15505">MAEPVKEEAKTSNPTSSLTSLSVAPTFSRNITLGPVNSSDSDNGTTRTASTNCIGTTISANGMWLPDNQFTDARTEPWEGNSSTTATTPETFPPSDVLSSHSLHKRHTGSMLREVRDPKWRDRLKPWQKNINCEDFMDIY</sequence>
<dbReference type="STRING" id="60711.ENSCSAP00000013783"/>
<reference evidence="2" key="1">
    <citation type="submission" date="2025-08" db="UniProtKB">
        <authorList>
            <consortium name="Ensembl"/>
        </authorList>
    </citation>
    <scope>IDENTIFICATION</scope>
</reference>
<dbReference type="Ensembl" id="ENSCSAT00000015855.1">
    <property type="protein sequence ID" value="ENSCSAP00000013783.1"/>
    <property type="gene ID" value="ENSCSAG00000017760.1"/>
</dbReference>
<evidence type="ECO:0000256" key="1">
    <source>
        <dbReference type="SAM" id="MobiDB-lite"/>
    </source>
</evidence>
<feature type="region of interest" description="Disordered" evidence="1">
    <location>
        <begin position="1"/>
        <end position="52"/>
    </location>
</feature>
<dbReference type="AlphaFoldDB" id="A0A0D9RYU4"/>
<accession>A0A0D9RYU4</accession>
<organism evidence="2 3">
    <name type="scientific">Chlorocebus sabaeus</name>
    <name type="common">Green monkey</name>
    <name type="synonym">Simia sabaea</name>
    <dbReference type="NCBI Taxonomy" id="60711"/>
    <lineage>
        <taxon>Eukaryota</taxon>
        <taxon>Metazoa</taxon>
        <taxon>Chordata</taxon>
        <taxon>Craniata</taxon>
        <taxon>Vertebrata</taxon>
        <taxon>Euteleostomi</taxon>
        <taxon>Mammalia</taxon>
        <taxon>Eutheria</taxon>
        <taxon>Euarchontoglires</taxon>
        <taxon>Primates</taxon>
        <taxon>Haplorrhini</taxon>
        <taxon>Catarrhini</taxon>
        <taxon>Cercopithecidae</taxon>
        <taxon>Cercopithecinae</taxon>
        <taxon>Chlorocebus</taxon>
    </lineage>
</organism>
<keyword evidence="3" id="KW-1185">Reference proteome</keyword>
<proteinExistence type="predicted"/>
<dbReference type="eggNOG" id="KOG4228">
    <property type="taxonomic scope" value="Eukaryota"/>
</dbReference>
<feature type="compositionally biased region" description="Polar residues" evidence="1">
    <location>
        <begin position="80"/>
        <end position="90"/>
    </location>
</feature>
<evidence type="ECO:0000313" key="2">
    <source>
        <dbReference type="Ensembl" id="ENSCSAP00000013783.1"/>
    </source>
</evidence>
<protein>
    <submittedName>
        <fullName evidence="2">Uncharacterized protein</fullName>
    </submittedName>
</protein>
<evidence type="ECO:0000313" key="3">
    <source>
        <dbReference type="Proteomes" id="UP000029965"/>
    </source>
</evidence>
<name>A0A0D9RYU4_CHLSB</name>
<reference evidence="2" key="2">
    <citation type="submission" date="2025-09" db="UniProtKB">
        <authorList>
            <consortium name="Ensembl"/>
        </authorList>
    </citation>
    <scope>IDENTIFICATION</scope>
</reference>
<feature type="compositionally biased region" description="Polar residues" evidence="1">
    <location>
        <begin position="23"/>
        <end position="52"/>
    </location>
</feature>
<dbReference type="Proteomes" id="UP000029965">
    <property type="component" value="Unplaced"/>
</dbReference>
<dbReference type="Bgee" id="ENSCSAG00000017760">
    <property type="expression patterns" value="Expressed in caudate nucleus and 7 other cell types or tissues"/>
</dbReference>
<feature type="compositionally biased region" description="Basic and acidic residues" evidence="1">
    <location>
        <begin position="1"/>
        <end position="10"/>
    </location>
</feature>
<feature type="region of interest" description="Disordered" evidence="1">
    <location>
        <begin position="67"/>
        <end position="110"/>
    </location>
</feature>